<evidence type="ECO:0000259" key="6">
    <source>
        <dbReference type="Pfam" id="PF13249"/>
    </source>
</evidence>
<dbReference type="Pfam" id="PF13243">
    <property type="entry name" value="SQHop_cyclase_C"/>
    <property type="match status" value="1"/>
</dbReference>
<dbReference type="Proteomes" id="UP000295399">
    <property type="component" value="Unassembled WGS sequence"/>
</dbReference>
<dbReference type="Pfam" id="PF13249">
    <property type="entry name" value="SQHop_cyclase_N"/>
    <property type="match status" value="1"/>
</dbReference>
<dbReference type="SUPFAM" id="SSF48239">
    <property type="entry name" value="Terpenoid cyclases/Protein prenyltransferases"/>
    <property type="match status" value="2"/>
</dbReference>
<evidence type="ECO:0000313" key="7">
    <source>
        <dbReference type="EMBL" id="TCP33849.1"/>
    </source>
</evidence>
<evidence type="ECO:0000256" key="3">
    <source>
        <dbReference type="ARBA" id="ARBA00022737"/>
    </source>
</evidence>
<dbReference type="InParanoid" id="A0A4R2PF00"/>
<keyword evidence="4" id="KW-0413">Isomerase</keyword>
<dbReference type="OrthoDB" id="9758578at2"/>
<dbReference type="PROSITE" id="PS01074">
    <property type="entry name" value="TERPENE_SYNTHASES"/>
    <property type="match status" value="1"/>
</dbReference>
<dbReference type="InterPro" id="IPR032696">
    <property type="entry name" value="SQ_cyclase_C"/>
</dbReference>
<organism evidence="7 8">
    <name type="scientific">Rhodothalassium salexigens DSM 2132</name>
    <dbReference type="NCBI Taxonomy" id="1188247"/>
    <lineage>
        <taxon>Bacteria</taxon>
        <taxon>Pseudomonadati</taxon>
        <taxon>Pseudomonadota</taxon>
        <taxon>Alphaproteobacteria</taxon>
        <taxon>Rhodothalassiales</taxon>
        <taxon>Rhodothalassiaceae</taxon>
        <taxon>Rhodothalassium</taxon>
    </lineage>
</organism>
<comment type="pathway">
    <text evidence="1">Secondary metabolite biosynthesis; hopanoid biosynthesis.</text>
</comment>
<evidence type="ECO:0000259" key="5">
    <source>
        <dbReference type="Pfam" id="PF13243"/>
    </source>
</evidence>
<comment type="similarity">
    <text evidence="2">Belongs to the terpene cyclase/mutase family.</text>
</comment>
<accession>A0A4R2PF00</accession>
<dbReference type="EMBL" id="SLXO01000006">
    <property type="protein sequence ID" value="TCP33849.1"/>
    <property type="molecule type" value="Genomic_DNA"/>
</dbReference>
<protein>
    <submittedName>
        <fullName evidence="7">Squalene-hopene/tetraprenyl-beta-curcumene cyclase</fullName>
    </submittedName>
</protein>
<dbReference type="NCBIfam" id="TIGR01787">
    <property type="entry name" value="squalene_cyclas"/>
    <property type="match status" value="1"/>
</dbReference>
<dbReference type="InterPro" id="IPR008930">
    <property type="entry name" value="Terpenoid_cyclase/PrenylTrfase"/>
</dbReference>
<evidence type="ECO:0000313" key="8">
    <source>
        <dbReference type="Proteomes" id="UP000295399"/>
    </source>
</evidence>
<feature type="domain" description="Squalene cyclase N-terminal" evidence="6">
    <location>
        <begin position="19"/>
        <end position="311"/>
    </location>
</feature>
<dbReference type="GO" id="GO:0016866">
    <property type="term" value="F:intramolecular transferase activity"/>
    <property type="evidence" value="ECO:0007669"/>
    <property type="project" value="InterPro"/>
</dbReference>
<dbReference type="PANTHER" id="PTHR11764:SF20">
    <property type="entry name" value="LANOSTEROL SYNTHASE"/>
    <property type="match status" value="1"/>
</dbReference>
<reference evidence="7 8" key="1">
    <citation type="submission" date="2019-03" db="EMBL/GenBank/DDBJ databases">
        <title>Genomic Encyclopedia of Type Strains, Phase IV (KMG-IV): sequencing the most valuable type-strain genomes for metagenomic binning, comparative biology and taxonomic classification.</title>
        <authorList>
            <person name="Goeker M."/>
        </authorList>
    </citation>
    <scope>NUCLEOTIDE SEQUENCE [LARGE SCALE GENOMIC DNA]</scope>
    <source>
        <strain evidence="7 8">DSM 2132</strain>
    </source>
</reference>
<dbReference type="CDD" id="cd02892">
    <property type="entry name" value="SQCY_1"/>
    <property type="match status" value="1"/>
</dbReference>
<dbReference type="InterPro" id="IPR002365">
    <property type="entry name" value="Terpene_synthase_CS"/>
</dbReference>
<dbReference type="GO" id="GO:0005811">
    <property type="term" value="C:lipid droplet"/>
    <property type="evidence" value="ECO:0007669"/>
    <property type="project" value="InterPro"/>
</dbReference>
<comment type="caution">
    <text evidence="7">The sequence shown here is derived from an EMBL/GenBank/DDBJ whole genome shotgun (WGS) entry which is preliminary data.</text>
</comment>
<dbReference type="AlphaFoldDB" id="A0A4R2PF00"/>
<dbReference type="InterPro" id="IPR006400">
    <property type="entry name" value="Hopene-cyclase"/>
</dbReference>
<proteinExistence type="inferred from homology"/>
<name>A0A4R2PF00_RHOSA</name>
<dbReference type="NCBIfam" id="TIGR01507">
    <property type="entry name" value="hopene_cyclase"/>
    <property type="match status" value="1"/>
</dbReference>
<evidence type="ECO:0000256" key="4">
    <source>
        <dbReference type="ARBA" id="ARBA00023235"/>
    </source>
</evidence>
<dbReference type="InterPro" id="IPR018333">
    <property type="entry name" value="Squalene_cyclase"/>
</dbReference>
<evidence type="ECO:0000256" key="1">
    <source>
        <dbReference type="ARBA" id="ARBA00004999"/>
    </source>
</evidence>
<gene>
    <name evidence="7" type="ORF">EV659_1067</name>
</gene>
<sequence length="687" mass="77110">MPEGTVPVSGLHARIDSAIDRAVDWSAARQTPEGYWMARVDTNACMEAQWVLALWVLNQDDHPIMPGLVKGLLDRQRDDGSWEIYHQAPAGDINTTVECYAALRTAGLAADDARLVRARHWIEARGGLRDIRVFTRYWLALIGEWPWRNTPNLTPEVVFIPHEGIPFLSRFSIYNFASWARATMMPLTVLSARRFARPLPADRRLDELFPEGREKYDFGYKRNPPVVSWERFFLGTDRMLHKLQDMGLGLRRETAIRRVIDWIIDHQDADGVWGGIQPPWIYGLIALHAEGYGPDHPVMRKGLDALDDPRWAFERDGGVIVQATVSPVWDTLLTLQAFQETGQDEAQIDRVEKAVDWLMSREVRTAGDWSVKIKGVEPGGWAFELENAHYPDTDDTAVAIMVLAPYRDHPRFKDRGIGAAVDRAIAWLRAMQCSNGGWGAFDKDNDDPFLTKIPFCDFGEVLDPPSVDVTAHILEAFAVAGYGTDDPTVQRALKFLWDQQESDGSWWGRWGVNYVYGTGAVLPALARIGVDMRDERVLKAADYLAATQDADGGWGETCASYMDPSLSGKGEATASQTAWGLMGLLAVGRGQDRKAVERGVGYLLDSQQDGSWHEDQYTGTGFPGYGVGKLIDLKKDKLEDDLNQSTELSRGFMINYHMYRHYFPMTALGRAKDYLRRTPNEPAADAA</sequence>
<keyword evidence="3" id="KW-0677">Repeat</keyword>
<dbReference type="InterPro" id="IPR032697">
    <property type="entry name" value="SQ_cyclase_N"/>
</dbReference>
<dbReference type="SFLD" id="SFLDG01016">
    <property type="entry name" value="Prenyltransferase_Like_2"/>
    <property type="match status" value="1"/>
</dbReference>
<evidence type="ECO:0000256" key="2">
    <source>
        <dbReference type="ARBA" id="ARBA00009755"/>
    </source>
</evidence>
<keyword evidence="8" id="KW-1185">Reference proteome</keyword>
<dbReference type="UniPathway" id="UPA00337"/>
<dbReference type="PANTHER" id="PTHR11764">
    <property type="entry name" value="TERPENE CYCLASE/MUTASE FAMILY MEMBER"/>
    <property type="match status" value="1"/>
</dbReference>
<dbReference type="Gene3D" id="1.50.10.20">
    <property type="match status" value="2"/>
</dbReference>
<dbReference type="GO" id="GO:0016104">
    <property type="term" value="P:triterpenoid biosynthetic process"/>
    <property type="evidence" value="ECO:0007669"/>
    <property type="project" value="InterPro"/>
</dbReference>
<feature type="domain" description="Squalene cyclase C-terminal" evidence="5">
    <location>
        <begin position="325"/>
        <end position="624"/>
    </location>
</feature>
<dbReference type="RefSeq" id="WP_132708520.1">
    <property type="nucleotide sequence ID" value="NZ_JACIGF010000006.1"/>
</dbReference>